<protein>
    <submittedName>
        <fullName evidence="1">Uncharacterized protein</fullName>
    </submittedName>
</protein>
<comment type="caution">
    <text evidence="1">The sequence shown here is derived from an EMBL/GenBank/DDBJ whole genome shotgun (WGS) entry which is preliminary data.</text>
</comment>
<proteinExistence type="predicted"/>
<organism evidence="1 2">
    <name type="scientific">Streptomyces brasiliscabiei</name>
    <dbReference type="NCBI Taxonomy" id="2736302"/>
    <lineage>
        <taxon>Bacteria</taxon>
        <taxon>Bacillati</taxon>
        <taxon>Actinomycetota</taxon>
        <taxon>Actinomycetes</taxon>
        <taxon>Kitasatosporales</taxon>
        <taxon>Streptomycetaceae</taxon>
        <taxon>Streptomyces</taxon>
    </lineage>
</organism>
<reference evidence="1 2" key="1">
    <citation type="submission" date="2024-03" db="EMBL/GenBank/DDBJ databases">
        <title>First Report of Pectobacterium brasiliscabiei causing potato scab in china.</title>
        <authorList>
            <person name="Handique U."/>
        </authorList>
    </citation>
    <scope>NUCLEOTIDE SEQUENCE [LARGE SCALE GENOMIC DNA]</scope>
    <source>
        <strain evidence="1 2">ZRIMU1503</strain>
    </source>
</reference>
<accession>A0ABU8G9Z7</accession>
<evidence type="ECO:0000313" key="1">
    <source>
        <dbReference type="EMBL" id="MEI5610020.1"/>
    </source>
</evidence>
<evidence type="ECO:0000313" key="2">
    <source>
        <dbReference type="Proteomes" id="UP001365781"/>
    </source>
</evidence>
<name>A0ABU8G9Z7_9ACTN</name>
<dbReference type="RefSeq" id="WP_336558319.1">
    <property type="nucleotide sequence ID" value="NZ_JBBAYL010000004.1"/>
</dbReference>
<gene>
    <name evidence="1" type="ORF">WB403_12655</name>
</gene>
<sequence>MTTMRYAVIAADGELTHHDGLLDWHKVIGPEGKARVHLHGLAVAGWVNDCGLYDPKAYPRNITGSCVLAALGASIQPYAGPVVFTGWNPDNTRRGLIEIEPLPKPVEHLDTVHGDVLKALAGQTPRAMSESWAEQIREIAEHARTAPTPGITIRTVTLR</sequence>
<keyword evidence="2" id="KW-1185">Reference proteome</keyword>
<dbReference type="EMBL" id="JBBAYM010000007">
    <property type="protein sequence ID" value="MEI5610020.1"/>
    <property type="molecule type" value="Genomic_DNA"/>
</dbReference>
<dbReference type="Proteomes" id="UP001365781">
    <property type="component" value="Unassembled WGS sequence"/>
</dbReference>